<reference evidence="2 3" key="1">
    <citation type="submission" date="2021-03" db="EMBL/GenBank/DDBJ databases">
        <title>Sequencing the genomes of 1000 actinobacteria strains.</title>
        <authorList>
            <person name="Klenk H.-P."/>
        </authorList>
    </citation>
    <scope>NUCLEOTIDE SEQUENCE [LARGE SCALE GENOMIC DNA]</scope>
    <source>
        <strain evidence="2 3">DSM 46670</strain>
    </source>
</reference>
<evidence type="ECO:0000256" key="1">
    <source>
        <dbReference type="SAM" id="MobiDB-lite"/>
    </source>
</evidence>
<feature type="region of interest" description="Disordered" evidence="1">
    <location>
        <begin position="1"/>
        <end position="23"/>
    </location>
</feature>
<protein>
    <submittedName>
        <fullName evidence="2">Uncharacterized protein</fullName>
    </submittedName>
</protein>
<keyword evidence="3" id="KW-1185">Reference proteome</keyword>
<gene>
    <name evidence="2" type="ORF">JOF56_006296</name>
</gene>
<evidence type="ECO:0000313" key="3">
    <source>
        <dbReference type="Proteomes" id="UP001519332"/>
    </source>
</evidence>
<sequence length="147" mass="16240">MRPIAQRLEPVRPRPLAHNGDSGRGIDNSFPWYHVYFTVDLTPELEQAVLNAAAAEGFQLRVDQEHINGMLGLPGPGGHNCSHRGEFNSTSSYLIAESKGRSMRARITRDGQERVFAYGRGVDWDQRCTPPAGKAILSLSLSLPSIR</sequence>
<accession>A0ABS4TNC8</accession>
<evidence type="ECO:0000313" key="2">
    <source>
        <dbReference type="EMBL" id="MBP2325911.1"/>
    </source>
</evidence>
<proteinExistence type="predicted"/>
<dbReference type="RefSeq" id="WP_209643043.1">
    <property type="nucleotide sequence ID" value="NZ_JAGINW010000001.1"/>
</dbReference>
<dbReference type="EMBL" id="JAGINW010000001">
    <property type="protein sequence ID" value="MBP2325911.1"/>
    <property type="molecule type" value="Genomic_DNA"/>
</dbReference>
<name>A0ABS4TNC8_9PSEU</name>
<comment type="caution">
    <text evidence="2">The sequence shown here is derived from an EMBL/GenBank/DDBJ whole genome shotgun (WGS) entry which is preliminary data.</text>
</comment>
<organism evidence="2 3">
    <name type="scientific">Kibdelosporangium banguiense</name>
    <dbReference type="NCBI Taxonomy" id="1365924"/>
    <lineage>
        <taxon>Bacteria</taxon>
        <taxon>Bacillati</taxon>
        <taxon>Actinomycetota</taxon>
        <taxon>Actinomycetes</taxon>
        <taxon>Pseudonocardiales</taxon>
        <taxon>Pseudonocardiaceae</taxon>
        <taxon>Kibdelosporangium</taxon>
    </lineage>
</organism>
<dbReference type="Proteomes" id="UP001519332">
    <property type="component" value="Unassembled WGS sequence"/>
</dbReference>